<dbReference type="Gene3D" id="3.40.50.1820">
    <property type="entry name" value="alpha/beta hydrolase"/>
    <property type="match status" value="1"/>
</dbReference>
<evidence type="ECO:0000259" key="2">
    <source>
        <dbReference type="Pfam" id="PF07859"/>
    </source>
</evidence>
<reference evidence="3" key="1">
    <citation type="submission" date="2022-04" db="EMBL/GenBank/DDBJ databases">
        <authorList>
            <person name="Seo M.-J."/>
        </authorList>
    </citation>
    <scope>NUCLEOTIDE SEQUENCE</scope>
    <source>
        <strain evidence="3">MBLB2552</strain>
    </source>
</reference>
<name>A0A9X1Y1R3_9BACL</name>
<dbReference type="InterPro" id="IPR013094">
    <property type="entry name" value="AB_hydrolase_3"/>
</dbReference>
<sequence length="298" mass="33546">MSSIQSTLFRQIFHLFRKDWTTVEGFRRSLNRRETYHPPKQTKSRYRVHQFEVSEYPVFTIKPKSMAHINNRRLLYLHGGAYVHEMSPFHWRFAGKLTEALGGTTVIPMYPLATATPASVTLSFVTDVYQNLLRDADSNDIVLIGDSAGGGMALALTQHIRNLGLPQPGHTLLFSPWLDVTLSHPEIQASEARDPLLARTGLLEAGKLYAGELDPRQPWVSPIYGSLTGLGPITIFYGTDELILPDARQLVQQARADGVSIQAFEYPGMFHAWPIFPIPEASKVIRQVEFYIKEARGD</sequence>
<dbReference type="PANTHER" id="PTHR48081:SF8">
    <property type="entry name" value="ALPHA_BETA HYDROLASE FOLD-3 DOMAIN-CONTAINING PROTEIN-RELATED"/>
    <property type="match status" value="1"/>
</dbReference>
<dbReference type="InterPro" id="IPR050300">
    <property type="entry name" value="GDXG_lipolytic_enzyme"/>
</dbReference>
<dbReference type="Pfam" id="PF07859">
    <property type="entry name" value="Abhydrolase_3"/>
    <property type="match status" value="1"/>
</dbReference>
<gene>
    <name evidence="3" type="ORF">M0651_19395</name>
</gene>
<comment type="caution">
    <text evidence="3">The sequence shown here is derived from an EMBL/GenBank/DDBJ whole genome shotgun (WGS) entry which is preliminary data.</text>
</comment>
<evidence type="ECO:0000313" key="3">
    <source>
        <dbReference type="EMBL" id="MCK8489342.1"/>
    </source>
</evidence>
<proteinExistence type="predicted"/>
<evidence type="ECO:0000256" key="1">
    <source>
        <dbReference type="ARBA" id="ARBA00022801"/>
    </source>
</evidence>
<dbReference type="SUPFAM" id="SSF53474">
    <property type="entry name" value="alpha/beta-Hydrolases"/>
    <property type="match status" value="1"/>
</dbReference>
<dbReference type="InterPro" id="IPR029058">
    <property type="entry name" value="AB_hydrolase_fold"/>
</dbReference>
<dbReference type="PANTHER" id="PTHR48081">
    <property type="entry name" value="AB HYDROLASE SUPERFAMILY PROTEIN C4A8.06C"/>
    <property type="match status" value="1"/>
</dbReference>
<keyword evidence="1 3" id="KW-0378">Hydrolase</keyword>
<dbReference type="RefSeq" id="WP_248553381.1">
    <property type="nucleotide sequence ID" value="NZ_JALPRK010000023.1"/>
</dbReference>
<feature type="domain" description="Alpha/beta hydrolase fold-3" evidence="2">
    <location>
        <begin position="74"/>
        <end position="273"/>
    </location>
</feature>
<dbReference type="EMBL" id="JALPRK010000023">
    <property type="protein sequence ID" value="MCK8489342.1"/>
    <property type="molecule type" value="Genomic_DNA"/>
</dbReference>
<protein>
    <submittedName>
        <fullName evidence="3">Alpha/beta hydrolase</fullName>
    </submittedName>
</protein>
<dbReference type="GO" id="GO:0016787">
    <property type="term" value="F:hydrolase activity"/>
    <property type="evidence" value="ECO:0007669"/>
    <property type="project" value="UniProtKB-KW"/>
</dbReference>
<evidence type="ECO:0000313" key="4">
    <source>
        <dbReference type="Proteomes" id="UP001139534"/>
    </source>
</evidence>
<dbReference type="Proteomes" id="UP001139534">
    <property type="component" value="Unassembled WGS sequence"/>
</dbReference>
<organism evidence="3 4">
    <name type="scientific">Paenibacillus mellifer</name>
    <dbReference type="NCBI Taxonomy" id="2937794"/>
    <lineage>
        <taxon>Bacteria</taxon>
        <taxon>Bacillati</taxon>
        <taxon>Bacillota</taxon>
        <taxon>Bacilli</taxon>
        <taxon>Bacillales</taxon>
        <taxon>Paenibacillaceae</taxon>
        <taxon>Paenibacillus</taxon>
    </lineage>
</organism>
<accession>A0A9X1Y1R3</accession>
<dbReference type="AlphaFoldDB" id="A0A9X1Y1R3"/>
<keyword evidence="4" id="KW-1185">Reference proteome</keyword>